<feature type="transmembrane region" description="Helical" evidence="1">
    <location>
        <begin position="109"/>
        <end position="132"/>
    </location>
</feature>
<dbReference type="RefSeq" id="WP_254092047.1">
    <property type="nucleotide sequence ID" value="NZ_JAHESC010000031.1"/>
</dbReference>
<dbReference type="EMBL" id="JAHESC010000031">
    <property type="protein sequence ID" value="MBT1688820.1"/>
    <property type="molecule type" value="Genomic_DNA"/>
</dbReference>
<feature type="transmembrane region" description="Helical" evidence="1">
    <location>
        <begin position="83"/>
        <end position="103"/>
    </location>
</feature>
<feature type="transmembrane region" description="Helical" evidence="1">
    <location>
        <begin position="202"/>
        <end position="219"/>
    </location>
</feature>
<dbReference type="PANTHER" id="PTHR33802">
    <property type="entry name" value="SI:CH211-161H7.5-RELATED"/>
    <property type="match status" value="1"/>
</dbReference>
<gene>
    <name evidence="2" type="ORF">KK078_19790</name>
</gene>
<keyword evidence="1" id="KW-1133">Transmembrane helix</keyword>
<comment type="caution">
    <text evidence="2">The sequence shown here is derived from an EMBL/GenBank/DDBJ whole genome shotgun (WGS) entry which is preliminary data.</text>
</comment>
<sequence>MSKQKLLAGLAIVSFAGTIVVNALANLLPINGLNTGEVSSRYPNLFTPDGATFLIWNVIYLLLAGFVILAWSRRHLSVVQQVLPWFIGTNVLNMTWIMVWHHLLIEVSILVMLMLLTVLARIFVTIYAARLTDWKEKVFIRLPFVCYLAWICVATIANAAALLVSYRWQGGPLSPEAWTVMMMIVAASLALFMAWRYQAPAFILVVMWALLGIYLRWRHTEFTGLIYSAMALILALGAAFIAISRKPGEVNAGRA</sequence>
<reference evidence="2 3" key="1">
    <citation type="submission" date="2021-05" db="EMBL/GenBank/DDBJ databases">
        <title>A Polyphasic approach of four new species of the genus Ohtaekwangia: Ohtaekwangia histidinii sp. nov., Ohtaekwangia cretensis sp. nov., Ohtaekwangia indiensis sp. nov., Ohtaekwangia reichenbachii sp. nov. from diverse environment.</title>
        <authorList>
            <person name="Octaviana S."/>
        </authorList>
    </citation>
    <scope>NUCLEOTIDE SEQUENCE [LARGE SCALE GENOMIC DNA]</scope>
    <source>
        <strain evidence="2 3">PWU37</strain>
    </source>
</reference>
<proteinExistence type="predicted"/>
<feature type="transmembrane region" description="Helical" evidence="1">
    <location>
        <begin position="50"/>
        <end position="71"/>
    </location>
</feature>
<protein>
    <submittedName>
        <fullName evidence="2">Tryptophan-rich sensory protein</fullName>
    </submittedName>
</protein>
<keyword evidence="1" id="KW-0472">Membrane</keyword>
<dbReference type="PANTHER" id="PTHR33802:SF1">
    <property type="entry name" value="XK-RELATED PROTEIN"/>
    <property type="match status" value="1"/>
</dbReference>
<feature type="transmembrane region" description="Helical" evidence="1">
    <location>
        <begin position="144"/>
        <end position="165"/>
    </location>
</feature>
<evidence type="ECO:0000313" key="3">
    <source>
        <dbReference type="Proteomes" id="UP001319180"/>
    </source>
</evidence>
<name>A0AAP2GJS7_9BACT</name>
<feature type="transmembrane region" description="Helical" evidence="1">
    <location>
        <begin position="7"/>
        <end position="30"/>
    </location>
</feature>
<organism evidence="2 3">
    <name type="scientific">Dawidia soli</name>
    <dbReference type="NCBI Taxonomy" id="2782352"/>
    <lineage>
        <taxon>Bacteria</taxon>
        <taxon>Pseudomonadati</taxon>
        <taxon>Bacteroidota</taxon>
        <taxon>Cytophagia</taxon>
        <taxon>Cytophagales</taxon>
        <taxon>Chryseotaleaceae</taxon>
        <taxon>Dawidia</taxon>
    </lineage>
</organism>
<dbReference type="Gene3D" id="1.20.1260.100">
    <property type="entry name" value="TspO/MBR protein"/>
    <property type="match status" value="1"/>
</dbReference>
<dbReference type="GO" id="GO:0016020">
    <property type="term" value="C:membrane"/>
    <property type="evidence" value="ECO:0007669"/>
    <property type="project" value="UniProtKB-SubCell"/>
</dbReference>
<feature type="transmembrane region" description="Helical" evidence="1">
    <location>
        <begin position="225"/>
        <end position="244"/>
    </location>
</feature>
<feature type="transmembrane region" description="Helical" evidence="1">
    <location>
        <begin position="177"/>
        <end position="195"/>
    </location>
</feature>
<dbReference type="Proteomes" id="UP001319180">
    <property type="component" value="Unassembled WGS sequence"/>
</dbReference>
<accession>A0AAP2GJS7</accession>
<evidence type="ECO:0000256" key="1">
    <source>
        <dbReference type="SAM" id="Phobius"/>
    </source>
</evidence>
<keyword evidence="3" id="KW-1185">Reference proteome</keyword>
<evidence type="ECO:0000313" key="2">
    <source>
        <dbReference type="EMBL" id="MBT1688820.1"/>
    </source>
</evidence>
<keyword evidence="1" id="KW-0812">Transmembrane</keyword>
<dbReference type="InterPro" id="IPR038330">
    <property type="entry name" value="TspO/MBR-related_sf"/>
</dbReference>
<dbReference type="AlphaFoldDB" id="A0AAP2GJS7"/>